<dbReference type="Pfam" id="PF00356">
    <property type="entry name" value="LacI"/>
    <property type="match status" value="1"/>
</dbReference>
<dbReference type="Gene3D" id="3.40.50.2300">
    <property type="match status" value="2"/>
</dbReference>
<evidence type="ECO:0000256" key="1">
    <source>
        <dbReference type="ARBA" id="ARBA00023015"/>
    </source>
</evidence>
<organism evidence="5 6">
    <name type="scientific">Ammoniphilus resinae</name>
    <dbReference type="NCBI Taxonomy" id="861532"/>
    <lineage>
        <taxon>Bacteria</taxon>
        <taxon>Bacillati</taxon>
        <taxon>Bacillota</taxon>
        <taxon>Bacilli</taxon>
        <taxon>Bacillales</taxon>
        <taxon>Paenibacillaceae</taxon>
        <taxon>Aneurinibacillus group</taxon>
        <taxon>Ammoniphilus</taxon>
    </lineage>
</organism>
<comment type="caution">
    <text evidence="5">The sequence shown here is derived from an EMBL/GenBank/DDBJ whole genome shotgun (WGS) entry which is preliminary data.</text>
</comment>
<dbReference type="Gene3D" id="1.10.260.40">
    <property type="entry name" value="lambda repressor-like DNA-binding domains"/>
    <property type="match status" value="1"/>
</dbReference>
<reference evidence="5 6" key="1">
    <citation type="submission" date="2021-03" db="EMBL/GenBank/DDBJ databases">
        <title>Genomic Encyclopedia of Type Strains, Phase IV (KMG-IV): sequencing the most valuable type-strain genomes for metagenomic binning, comparative biology and taxonomic classification.</title>
        <authorList>
            <person name="Goeker M."/>
        </authorList>
    </citation>
    <scope>NUCLEOTIDE SEQUENCE [LARGE SCALE GENOMIC DNA]</scope>
    <source>
        <strain evidence="5 6">DSM 24738</strain>
    </source>
</reference>
<dbReference type="PROSITE" id="PS50932">
    <property type="entry name" value="HTH_LACI_2"/>
    <property type="match status" value="1"/>
</dbReference>
<dbReference type="CDD" id="cd01392">
    <property type="entry name" value="HTH_LacI"/>
    <property type="match status" value="1"/>
</dbReference>
<protein>
    <submittedName>
        <fullName evidence="5">LacI family transcriptional regulator</fullName>
    </submittedName>
</protein>
<evidence type="ECO:0000256" key="2">
    <source>
        <dbReference type="ARBA" id="ARBA00023125"/>
    </source>
</evidence>
<dbReference type="InterPro" id="IPR010982">
    <property type="entry name" value="Lambda_DNA-bd_dom_sf"/>
</dbReference>
<dbReference type="InterPro" id="IPR046335">
    <property type="entry name" value="LacI/GalR-like_sensor"/>
</dbReference>
<evidence type="ECO:0000313" key="5">
    <source>
        <dbReference type="EMBL" id="MBP1932648.1"/>
    </source>
</evidence>
<dbReference type="SUPFAM" id="SSF53822">
    <property type="entry name" value="Periplasmic binding protein-like I"/>
    <property type="match status" value="1"/>
</dbReference>
<sequence length="331" mass="36790">MVTSTDVARRAGVSQATVSRVLNNPNSVKSGTREKVLRVMEEMNYKPNLIARSLVMNHTKTIALLSGTLKNGFFVETIDSMINLATSRGYKTLVFFEGEKEITDLLDTIRGNKVDGILLSAMKYDDPLFEELESWGIPFIQMSRRHRKGGNYVVLDNILATQLLTKHILELGHRRLAFIVGSTNASTFLERKMGFEKALQQVGMENLKEFIYPIEPITSEVAKTTRMLMNLPEPPTAIICSSDAMALVAMDTLLSMGLKVPEDVNLAGMDNIGITSHQAIQLTTIGHQMNSMGELAVDHLIDLIEEKVEAPVQQVLMPELIIRNTTTNLSK</sequence>
<dbReference type="EMBL" id="JAGGKT010000007">
    <property type="protein sequence ID" value="MBP1932648.1"/>
    <property type="molecule type" value="Genomic_DNA"/>
</dbReference>
<keyword evidence="3" id="KW-0804">Transcription</keyword>
<dbReference type="RefSeq" id="WP_209810683.1">
    <property type="nucleotide sequence ID" value="NZ_JAGGKT010000007.1"/>
</dbReference>
<keyword evidence="6" id="KW-1185">Reference proteome</keyword>
<evidence type="ECO:0000259" key="4">
    <source>
        <dbReference type="PROSITE" id="PS50932"/>
    </source>
</evidence>
<name>A0ABS4GQV1_9BACL</name>
<keyword evidence="2" id="KW-0238">DNA-binding</keyword>
<evidence type="ECO:0000313" key="6">
    <source>
        <dbReference type="Proteomes" id="UP001519343"/>
    </source>
</evidence>
<dbReference type="Pfam" id="PF13377">
    <property type="entry name" value="Peripla_BP_3"/>
    <property type="match status" value="1"/>
</dbReference>
<dbReference type="InterPro" id="IPR028082">
    <property type="entry name" value="Peripla_BP_I"/>
</dbReference>
<dbReference type="InterPro" id="IPR000843">
    <property type="entry name" value="HTH_LacI"/>
</dbReference>
<dbReference type="SMART" id="SM00354">
    <property type="entry name" value="HTH_LACI"/>
    <property type="match status" value="1"/>
</dbReference>
<dbReference type="SUPFAM" id="SSF47413">
    <property type="entry name" value="lambda repressor-like DNA-binding domains"/>
    <property type="match status" value="1"/>
</dbReference>
<dbReference type="CDD" id="cd06267">
    <property type="entry name" value="PBP1_LacI_sugar_binding-like"/>
    <property type="match status" value="1"/>
</dbReference>
<dbReference type="PANTHER" id="PTHR30146">
    <property type="entry name" value="LACI-RELATED TRANSCRIPTIONAL REPRESSOR"/>
    <property type="match status" value="1"/>
</dbReference>
<evidence type="ECO:0000256" key="3">
    <source>
        <dbReference type="ARBA" id="ARBA00023163"/>
    </source>
</evidence>
<proteinExistence type="predicted"/>
<keyword evidence="1" id="KW-0805">Transcription regulation</keyword>
<dbReference type="PRINTS" id="PR00036">
    <property type="entry name" value="HTHLACI"/>
</dbReference>
<accession>A0ABS4GQV1</accession>
<gene>
    <name evidence="5" type="ORF">J2Z37_002656</name>
</gene>
<feature type="domain" description="HTH lacI-type" evidence="4">
    <location>
        <begin position="2"/>
        <end position="56"/>
    </location>
</feature>
<dbReference type="Proteomes" id="UP001519343">
    <property type="component" value="Unassembled WGS sequence"/>
</dbReference>
<dbReference type="PANTHER" id="PTHR30146:SF109">
    <property type="entry name" value="HTH-TYPE TRANSCRIPTIONAL REGULATOR GALS"/>
    <property type="match status" value="1"/>
</dbReference>